<protein>
    <submittedName>
        <fullName evidence="1">Acetyltransferase-like isoleucine patch superfamily enzyme</fullName>
    </submittedName>
</protein>
<dbReference type="EMBL" id="JAUSUU010000001">
    <property type="protein sequence ID" value="MDQ0333890.1"/>
    <property type="molecule type" value="Genomic_DNA"/>
</dbReference>
<dbReference type="InterPro" id="IPR051159">
    <property type="entry name" value="Hexapeptide_acetyltransf"/>
</dbReference>
<sequence>MNKYIYVIKRINIKTLYFNFKYLPFKEAVKLPVFLSRHVCLKKIKGKVIINSKIRTGMIKIGFGDVSIFDNKKSRTILKLTGTIIFNGNTDIGHGACLSIGGVLELGNNFNITAESSIICSKNIKFGDNVLMSWECLFMDSDLHTIIDEKGNVINSPKSIIIGDNVWIGCRCTLLKGSRIANGSIIGAGSIITNDISMDSGLFVGSPARLIKKGLTWN</sequence>
<gene>
    <name evidence="1" type="ORF">J2Z56_001019</name>
    <name evidence="2" type="ORF">J2Z57_000312</name>
</gene>
<dbReference type="PANTHER" id="PTHR23416">
    <property type="entry name" value="SIALIC ACID SYNTHASE-RELATED"/>
    <property type="match status" value="1"/>
</dbReference>
<evidence type="ECO:0000313" key="1">
    <source>
        <dbReference type="EMBL" id="MBP1839113.1"/>
    </source>
</evidence>
<dbReference type="RefSeq" id="WP_244973260.1">
    <property type="nucleotide sequence ID" value="NZ_JAGGJQ010000002.1"/>
</dbReference>
<dbReference type="Gene3D" id="2.160.10.10">
    <property type="entry name" value="Hexapeptide repeat proteins"/>
    <property type="match status" value="1"/>
</dbReference>
<dbReference type="InterPro" id="IPR011004">
    <property type="entry name" value="Trimer_LpxA-like_sf"/>
</dbReference>
<dbReference type="Proteomes" id="UP001231587">
    <property type="component" value="Unassembled WGS sequence"/>
</dbReference>
<comment type="caution">
    <text evidence="1">The sequence shown here is derived from an EMBL/GenBank/DDBJ whole genome shotgun (WGS) entry which is preliminary data.</text>
</comment>
<evidence type="ECO:0000313" key="3">
    <source>
        <dbReference type="Proteomes" id="UP001138672"/>
    </source>
</evidence>
<dbReference type="CDD" id="cd04647">
    <property type="entry name" value="LbH_MAT_like"/>
    <property type="match status" value="1"/>
</dbReference>
<dbReference type="SUPFAM" id="SSF51161">
    <property type="entry name" value="Trimeric LpxA-like enzymes"/>
    <property type="match status" value="1"/>
</dbReference>
<dbReference type="Pfam" id="PF00132">
    <property type="entry name" value="Hexapep"/>
    <property type="match status" value="1"/>
</dbReference>
<name>A0A9X0YJK2_9FLAO</name>
<dbReference type="InterPro" id="IPR001451">
    <property type="entry name" value="Hexapep"/>
</dbReference>
<reference evidence="1" key="1">
    <citation type="submission" date="2021-03" db="EMBL/GenBank/DDBJ databases">
        <title>Genomic Encyclopedia of Type Strains, Phase IV (KMG-IV): sequencing the most valuable type-strain genomes for metagenomic binning, comparative biology and taxonomic classification.</title>
        <authorList>
            <person name="Goeker M."/>
        </authorList>
    </citation>
    <scope>NUCLEOTIDE SEQUENCE</scope>
    <source>
        <strain evidence="1">DSM 15523</strain>
        <strain evidence="2 4">DSM 16476</strain>
    </source>
</reference>
<keyword evidence="4" id="KW-1185">Reference proteome</keyword>
<dbReference type="AlphaFoldDB" id="A0A9X0YJK2"/>
<accession>A0A9X0YJK2</accession>
<evidence type="ECO:0000313" key="4">
    <source>
        <dbReference type="Proteomes" id="UP001231587"/>
    </source>
</evidence>
<evidence type="ECO:0000313" key="2">
    <source>
        <dbReference type="EMBL" id="MDQ0333890.1"/>
    </source>
</evidence>
<dbReference type="Proteomes" id="UP001138672">
    <property type="component" value="Unassembled WGS sequence"/>
</dbReference>
<dbReference type="EMBL" id="JAGGJQ010000002">
    <property type="protein sequence ID" value="MBP1839113.1"/>
    <property type="molecule type" value="Genomic_DNA"/>
</dbReference>
<organism evidence="1 3">
    <name type="scientific">Formosa algae</name>
    <dbReference type="NCBI Taxonomy" id="225843"/>
    <lineage>
        <taxon>Bacteria</taxon>
        <taxon>Pseudomonadati</taxon>
        <taxon>Bacteroidota</taxon>
        <taxon>Flavobacteriia</taxon>
        <taxon>Flavobacteriales</taxon>
        <taxon>Flavobacteriaceae</taxon>
        <taxon>Formosa</taxon>
    </lineage>
</organism>
<proteinExistence type="predicted"/>